<comment type="similarity">
    <text evidence="1">Belongs to the cytochrome P450 family.</text>
</comment>
<reference evidence="2 3" key="1">
    <citation type="submission" date="2020-08" db="EMBL/GenBank/DDBJ databases">
        <title>Genomic Encyclopedia of Type Strains, Phase IV (KMG-IV): sequencing the most valuable type-strain genomes for metagenomic binning, comparative biology and taxonomic classification.</title>
        <authorList>
            <person name="Goeker M."/>
        </authorList>
    </citation>
    <scope>NUCLEOTIDE SEQUENCE [LARGE SCALE GENOMIC DNA]</scope>
    <source>
        <strain evidence="2 3">DSM 19163</strain>
    </source>
</reference>
<dbReference type="Gene3D" id="1.10.630.10">
    <property type="entry name" value="Cytochrome P450"/>
    <property type="match status" value="1"/>
</dbReference>
<comment type="caution">
    <text evidence="2">The sequence shown here is derived from an EMBL/GenBank/DDBJ whole genome shotgun (WGS) entry which is preliminary data.</text>
</comment>
<dbReference type="InterPro" id="IPR002397">
    <property type="entry name" value="Cyt_P450_B"/>
</dbReference>
<dbReference type="RefSeq" id="WP_183672688.1">
    <property type="nucleotide sequence ID" value="NZ_CBCRYX010000003.1"/>
</dbReference>
<dbReference type="InterPro" id="IPR036396">
    <property type="entry name" value="Cyt_P450_sf"/>
</dbReference>
<keyword evidence="3" id="KW-1185">Reference proteome</keyword>
<evidence type="ECO:0000256" key="1">
    <source>
        <dbReference type="ARBA" id="ARBA00010617"/>
    </source>
</evidence>
<dbReference type="GO" id="GO:0005506">
    <property type="term" value="F:iron ion binding"/>
    <property type="evidence" value="ECO:0007669"/>
    <property type="project" value="InterPro"/>
</dbReference>
<gene>
    <name evidence="2" type="ORF">HNQ45_000113</name>
</gene>
<dbReference type="PANTHER" id="PTHR46696">
    <property type="entry name" value="P450, PUTATIVE (EUROFUNG)-RELATED"/>
    <property type="match status" value="1"/>
</dbReference>
<dbReference type="EMBL" id="JACHHF010000001">
    <property type="protein sequence ID" value="MBB5175255.1"/>
    <property type="molecule type" value="Genomic_DNA"/>
</dbReference>
<sequence>MKKNLKNLFTSRDSVKDYVDSSLFYDESMDAFIINDEKIAKDILKSKSFTAFRKQEQIESLSTSNENKRVMTEFYNHWLMYQKEGEHHTDMKRALQRAINQTIQHLVGSSKKAENDIIFKKNVDVIKDVSEPFVVSYLSQFYGLNETDYHLLLKEGDALIEYIMTGDGDGERIVTSIQSVREILKDLIQKKKINEDGFIQAIIHEAGFNIEVLDIILNLVIDGHRPFLSSVNSLIYEKVKYNLSATEHTVKDVLKKHPPFPYIRRVCIKRETYDDVTIEENDHVLILIYIVNDTMKGYGLTFGHGIHYCLGVVVVTIGLERLLKLDILNEYDIENYEWMTTFGFKELSSLHIKKTLP</sequence>
<dbReference type="SUPFAM" id="SSF48264">
    <property type="entry name" value="Cytochrome P450"/>
    <property type="match status" value="1"/>
</dbReference>
<organism evidence="2 3">
    <name type="scientific">Nosocomiicoccus ampullae</name>
    <dbReference type="NCBI Taxonomy" id="489910"/>
    <lineage>
        <taxon>Bacteria</taxon>
        <taxon>Bacillati</taxon>
        <taxon>Bacillota</taxon>
        <taxon>Bacilli</taxon>
        <taxon>Bacillales</taxon>
        <taxon>Staphylococcaceae</taxon>
        <taxon>Nosocomiicoccus</taxon>
    </lineage>
</organism>
<dbReference type="GO" id="GO:0004497">
    <property type="term" value="F:monooxygenase activity"/>
    <property type="evidence" value="ECO:0007669"/>
    <property type="project" value="InterPro"/>
</dbReference>
<accession>A0A9Q2CY28</accession>
<dbReference type="InterPro" id="IPR017972">
    <property type="entry name" value="Cyt_P450_CS"/>
</dbReference>
<evidence type="ECO:0000313" key="2">
    <source>
        <dbReference type="EMBL" id="MBB5175255.1"/>
    </source>
</evidence>
<dbReference type="GO" id="GO:0016705">
    <property type="term" value="F:oxidoreductase activity, acting on paired donors, with incorporation or reduction of molecular oxygen"/>
    <property type="evidence" value="ECO:0007669"/>
    <property type="project" value="InterPro"/>
</dbReference>
<dbReference type="GO" id="GO:0020037">
    <property type="term" value="F:heme binding"/>
    <property type="evidence" value="ECO:0007669"/>
    <property type="project" value="InterPro"/>
</dbReference>
<dbReference type="PRINTS" id="PR00359">
    <property type="entry name" value="BP450"/>
</dbReference>
<proteinExistence type="inferred from homology"/>
<protein>
    <submittedName>
        <fullName evidence="2">Cytochrome P450</fullName>
    </submittedName>
</protein>
<dbReference type="PROSITE" id="PS00086">
    <property type="entry name" value="CYTOCHROME_P450"/>
    <property type="match status" value="1"/>
</dbReference>
<dbReference type="AlphaFoldDB" id="A0A9Q2CY28"/>
<dbReference type="Proteomes" id="UP000579136">
    <property type="component" value="Unassembled WGS sequence"/>
</dbReference>
<name>A0A9Q2CY28_9STAP</name>
<evidence type="ECO:0000313" key="3">
    <source>
        <dbReference type="Proteomes" id="UP000579136"/>
    </source>
</evidence>
<dbReference type="PANTHER" id="PTHR46696:SF6">
    <property type="entry name" value="P450, PUTATIVE (EUROFUNG)-RELATED"/>
    <property type="match status" value="1"/>
</dbReference>